<feature type="domain" description="DDE Tnp4" evidence="3">
    <location>
        <begin position="263"/>
        <end position="420"/>
    </location>
</feature>
<evidence type="ECO:0000313" key="4">
    <source>
        <dbReference type="EMBL" id="KAK2549240.1"/>
    </source>
</evidence>
<dbReference type="AlphaFoldDB" id="A0AAD9PUD6"/>
<proteinExistence type="predicted"/>
<protein>
    <recommendedName>
        <fullName evidence="3">DDE Tnp4 domain-containing protein</fullName>
    </recommendedName>
</protein>
<dbReference type="PANTHER" id="PTHR34615:SF1">
    <property type="entry name" value="PX DOMAIN-CONTAINING PROTEIN"/>
    <property type="match status" value="1"/>
</dbReference>
<reference evidence="4" key="1">
    <citation type="journal article" date="2023" name="G3 (Bethesda)">
        <title>Whole genome assembly and annotation of the endangered Caribbean coral Acropora cervicornis.</title>
        <authorList>
            <person name="Selwyn J.D."/>
            <person name="Vollmer S.V."/>
        </authorList>
    </citation>
    <scope>NUCLEOTIDE SEQUENCE</scope>
    <source>
        <strain evidence="4">K2</strain>
    </source>
</reference>
<reference evidence="4" key="2">
    <citation type="journal article" date="2023" name="Science">
        <title>Genomic signatures of disease resistance in endangered staghorn corals.</title>
        <authorList>
            <person name="Vollmer S.V."/>
            <person name="Selwyn J.D."/>
            <person name="Despard B.A."/>
            <person name="Roesel C.L."/>
        </authorList>
    </citation>
    <scope>NUCLEOTIDE SEQUENCE</scope>
    <source>
        <strain evidence="4">K2</strain>
    </source>
</reference>
<dbReference type="Pfam" id="PF13359">
    <property type="entry name" value="DDE_Tnp_4"/>
    <property type="match status" value="1"/>
</dbReference>
<accession>A0AAD9PUD6</accession>
<evidence type="ECO:0000259" key="3">
    <source>
        <dbReference type="Pfam" id="PF13359"/>
    </source>
</evidence>
<keyword evidence="5" id="KW-1185">Reference proteome</keyword>
<organism evidence="4 5">
    <name type="scientific">Acropora cervicornis</name>
    <name type="common">Staghorn coral</name>
    <dbReference type="NCBI Taxonomy" id="6130"/>
    <lineage>
        <taxon>Eukaryota</taxon>
        <taxon>Metazoa</taxon>
        <taxon>Cnidaria</taxon>
        <taxon>Anthozoa</taxon>
        <taxon>Hexacorallia</taxon>
        <taxon>Scleractinia</taxon>
        <taxon>Astrocoeniina</taxon>
        <taxon>Acroporidae</taxon>
        <taxon>Acropora</taxon>
    </lineage>
</organism>
<dbReference type="Proteomes" id="UP001249851">
    <property type="component" value="Unassembled WGS sequence"/>
</dbReference>
<sequence>MFLEIPCRNRRKEWLHGVQKLYTYVQIDVHTDVAFCEILILQDPSPSTSLGQLPLGHVDPPFQEYAIQSNIPLRSLGHLKVHLCVLVQPKRYREMSPYSLRLYHGQPARDTRDCLLLSLDEKMIDDEEFILRNDLNSSKSPDFPYWQYYPFDLDFLSDEECKADFRFWKNDIYFLKEVMQLPDEIICYNRLVVNGIQRYVPRLVRPFPQLSMITSEMMNLVYNQHSYRLTSLQQNWLSPASLQNYADVIHNAGAPYTNCWGFVDGKVTPVCKPGTLQRLLYNGHKRLHAIKFQSVVSPNGLIANLFGSVEGRRHDSGMLCDSDLLTQLQHYSHSPHGDPLCIYDDLAYPLRPQLQAPFRALHLTPLQQDFNSSMGKVRTSVEWVFGDITNYFSFLDYKKNLKAVLSEVGKMYIACPLLTNARTCLYSLTTSSYFSLVPPSLQG</sequence>
<evidence type="ECO:0000256" key="2">
    <source>
        <dbReference type="ARBA" id="ARBA00022723"/>
    </source>
</evidence>
<comment type="cofactor">
    <cofactor evidence="1">
        <name>a divalent metal cation</name>
        <dbReference type="ChEBI" id="CHEBI:60240"/>
    </cofactor>
</comment>
<comment type="caution">
    <text evidence="4">The sequence shown here is derived from an EMBL/GenBank/DDBJ whole genome shotgun (WGS) entry which is preliminary data.</text>
</comment>
<dbReference type="EMBL" id="JARQWQ010000129">
    <property type="protein sequence ID" value="KAK2549240.1"/>
    <property type="molecule type" value="Genomic_DNA"/>
</dbReference>
<gene>
    <name evidence="4" type="ORF">P5673_030348</name>
</gene>
<keyword evidence="2" id="KW-0479">Metal-binding</keyword>
<name>A0AAD9PUD6_ACRCE</name>
<evidence type="ECO:0000256" key="1">
    <source>
        <dbReference type="ARBA" id="ARBA00001968"/>
    </source>
</evidence>
<dbReference type="GO" id="GO:0046872">
    <property type="term" value="F:metal ion binding"/>
    <property type="evidence" value="ECO:0007669"/>
    <property type="project" value="UniProtKB-KW"/>
</dbReference>
<evidence type="ECO:0000313" key="5">
    <source>
        <dbReference type="Proteomes" id="UP001249851"/>
    </source>
</evidence>
<dbReference type="InterPro" id="IPR027806">
    <property type="entry name" value="HARBI1_dom"/>
</dbReference>
<dbReference type="PANTHER" id="PTHR34615">
    <property type="entry name" value="PX DOMAIN-CONTAINING PROTEIN"/>
    <property type="match status" value="1"/>
</dbReference>